<evidence type="ECO:0000256" key="7">
    <source>
        <dbReference type="ARBA" id="ARBA00022842"/>
    </source>
</evidence>
<feature type="binding site" evidence="10">
    <location>
        <position position="458"/>
    </location>
    <ligand>
        <name>Mg(2+)</name>
        <dbReference type="ChEBI" id="CHEBI:18420"/>
    </ligand>
</feature>
<feature type="domain" description="Malate synthase C-terminal" evidence="17">
    <location>
        <begin position="589"/>
        <end position="680"/>
    </location>
</feature>
<comment type="subcellular location">
    <subcellularLocation>
        <location evidence="10 13">Cytoplasm</location>
    </subcellularLocation>
</comment>
<keyword evidence="5 10" id="KW-0808">Transferase</keyword>
<dbReference type="AlphaFoldDB" id="A0A806TIE7"/>
<evidence type="ECO:0000256" key="5">
    <source>
        <dbReference type="ARBA" id="ARBA00022679"/>
    </source>
</evidence>
<dbReference type="GO" id="GO:0000287">
    <property type="term" value="F:magnesium ion binding"/>
    <property type="evidence" value="ECO:0007669"/>
    <property type="project" value="TreeGrafter"/>
</dbReference>
<keyword evidence="2 10" id="KW-0329">Glyoxylate bypass</keyword>
<feature type="binding site" evidence="10">
    <location>
        <position position="430"/>
    </location>
    <ligand>
        <name>glyoxylate</name>
        <dbReference type="ChEBI" id="CHEBI:36655"/>
    </ligand>
</feature>
<protein>
    <recommendedName>
        <fullName evidence="10 11">Malate synthase G</fullName>
        <ecNumber evidence="10 11">2.3.3.9</ecNumber>
    </recommendedName>
</protein>
<dbReference type="InterPro" id="IPR001465">
    <property type="entry name" value="Malate_synthase_TIM"/>
</dbReference>
<dbReference type="UniPathway" id="UPA00703">
    <property type="reaction ID" value="UER00720"/>
</dbReference>
<evidence type="ECO:0000313" key="19">
    <source>
        <dbReference type="Proteomes" id="UP000036410"/>
    </source>
</evidence>
<dbReference type="InterPro" id="IPR048355">
    <property type="entry name" value="MS_C"/>
</dbReference>
<evidence type="ECO:0000256" key="2">
    <source>
        <dbReference type="ARBA" id="ARBA00022435"/>
    </source>
</evidence>
<evidence type="ECO:0000256" key="3">
    <source>
        <dbReference type="ARBA" id="ARBA00022490"/>
    </source>
</evidence>
<keyword evidence="6 10" id="KW-0479">Metal-binding</keyword>
<dbReference type="GO" id="GO:0004474">
    <property type="term" value="F:malate synthase activity"/>
    <property type="evidence" value="ECO:0007669"/>
    <property type="project" value="UniProtKB-UniRule"/>
</dbReference>
<feature type="modified residue" description="Cysteine sulfenic acid (-SOH)" evidence="10">
    <location>
        <position position="615"/>
    </location>
</feature>
<comment type="pathway">
    <text evidence="10 13">Carbohydrate metabolism; glyoxylate cycle; (S)-malate from isocitrate: step 2/2.</text>
</comment>
<comment type="cofactor">
    <cofactor evidence="1 10">
        <name>Mg(2+)</name>
        <dbReference type="ChEBI" id="CHEBI:18420"/>
    </cofactor>
</comment>
<sequence>MTNYKQVGNLKVAPVLYQFINEEALPGSGLSTENFWSDFEALVTELTPVNKRLLEKRDQLQAQINAWHQENPDGDFNEYKSFLTRIGYLEDKAEDFLIGTEGVDSEIAYQAGPQLVVPVNNARYAINAANARWGSLYDALYGTDAISEENGASRTSSYNPIRGEKVIAFAKNFLDEVIPLVQSSHAEVVQYSLENGKLVAQLNDGSLTELQEEDKFVGYQGEEESPDALLFKNNGLHFEVQIDRTDSIGKTDDAGVKDILMEAALTTIMDCEDSVAAVDAEDKVDVYRNWLGLMKGDLTSTFKKGSQNMTRRLNPDRTYISPHKEKISLSGRSLMFVRNVGHLMTNSAVLDRNGNEIYEGILDSVITSLIAKHTLLKNGTYQNSKKSSIYIVKPKMHGSKEVAFANTLFNSIEDMLGLERHTIKIGVMDEERRTTLNLKACIKEVKDRVAFINTGFLDRTGDEIHTSMEAGAVIRKNDMKASKWLQGYEQSNVNVGLASGFQGRAQIGKGMWAMPDMMAEMLKQKVGHLKAGANTAWVPSPTAATLHALHYHQIDVRDVQNELLTKSTDLQDDILQIPVAEKPNWSKDEIQQELDNNAQGILGYVVRWVDQGVGCSKVPDINNVGLMEDRATLRISSQHVANWLHHGICTKEQVTETLKRMAKVVDQQNENDPLYQPMSSNYSASIAFQAACDLVFQGYDQPNGYTEPILHRRRIEAKAKAAIKQ</sequence>
<feature type="binding site" evidence="10">
    <location>
        <begin position="123"/>
        <end position="124"/>
    </location>
    <ligand>
        <name>acetyl-CoA</name>
        <dbReference type="ChEBI" id="CHEBI:57288"/>
    </ligand>
</feature>
<evidence type="ECO:0000256" key="1">
    <source>
        <dbReference type="ARBA" id="ARBA00001946"/>
    </source>
</evidence>
<feature type="domain" description="Malate synthase TIM barrel" evidence="14">
    <location>
        <begin position="335"/>
        <end position="576"/>
    </location>
</feature>
<evidence type="ECO:0000256" key="4">
    <source>
        <dbReference type="ARBA" id="ARBA00022532"/>
    </source>
</evidence>
<evidence type="ECO:0000256" key="13">
    <source>
        <dbReference type="RuleBase" id="RU003572"/>
    </source>
</evidence>
<dbReference type="GO" id="GO:0006097">
    <property type="term" value="P:glyoxylate cycle"/>
    <property type="evidence" value="ECO:0007669"/>
    <property type="project" value="UniProtKB-UniRule"/>
</dbReference>
<keyword evidence="4 10" id="KW-0816">Tricarboxylic acid cycle</keyword>
<keyword evidence="8 10" id="KW-0558">Oxidation</keyword>
<dbReference type="InterPro" id="IPR048356">
    <property type="entry name" value="MS_N"/>
</dbReference>
<dbReference type="GO" id="GO:0009436">
    <property type="term" value="P:glyoxylate catabolic process"/>
    <property type="evidence" value="ECO:0007669"/>
    <property type="project" value="TreeGrafter"/>
</dbReference>
<proteinExistence type="inferred from homology"/>
<feature type="domain" description="Malate synthase G alpha-beta insertion" evidence="16">
    <location>
        <begin position="158"/>
        <end position="233"/>
    </location>
</feature>
<evidence type="ECO:0000256" key="8">
    <source>
        <dbReference type="ARBA" id="ARBA00023097"/>
    </source>
</evidence>
<accession>A0A806TIE7</accession>
<feature type="binding site" evidence="10">
    <location>
        <position position="116"/>
    </location>
    <ligand>
        <name>acetyl-CoA</name>
        <dbReference type="ChEBI" id="CHEBI:57288"/>
    </ligand>
</feature>
<feature type="binding site" evidence="10">
    <location>
        <position position="430"/>
    </location>
    <ligand>
        <name>Mg(2+)</name>
        <dbReference type="ChEBI" id="CHEBI:18420"/>
    </ligand>
</feature>
<evidence type="ECO:0000256" key="6">
    <source>
        <dbReference type="ARBA" id="ARBA00022723"/>
    </source>
</evidence>
<keyword evidence="18" id="KW-0012">Acyltransferase</keyword>
<feature type="binding site" evidence="10">
    <location>
        <position position="338"/>
    </location>
    <ligand>
        <name>glyoxylate</name>
        <dbReference type="ChEBI" id="CHEBI:36655"/>
    </ligand>
</feature>
<evidence type="ECO:0000256" key="12">
    <source>
        <dbReference type="PIRSR" id="PIRSR601465-50"/>
    </source>
</evidence>
<evidence type="ECO:0000259" key="17">
    <source>
        <dbReference type="Pfam" id="PF20659"/>
    </source>
</evidence>
<evidence type="ECO:0000259" key="15">
    <source>
        <dbReference type="Pfam" id="PF20656"/>
    </source>
</evidence>
<evidence type="ECO:0000259" key="16">
    <source>
        <dbReference type="Pfam" id="PF20658"/>
    </source>
</evidence>
<dbReference type="PANTHER" id="PTHR42739:SF1">
    <property type="entry name" value="MALATE SYNTHASE G"/>
    <property type="match status" value="1"/>
</dbReference>
<evidence type="ECO:0000313" key="18">
    <source>
        <dbReference type="EMBL" id="AKP77932.1"/>
    </source>
</evidence>
<evidence type="ECO:0000256" key="10">
    <source>
        <dbReference type="HAMAP-Rule" id="MF_00641"/>
    </source>
</evidence>
<dbReference type="Proteomes" id="UP000036410">
    <property type="component" value="Chromosome"/>
</dbReference>
<feature type="binding site" evidence="10">
    <location>
        <position position="274"/>
    </location>
    <ligand>
        <name>acetyl-CoA</name>
        <dbReference type="ChEBI" id="CHEBI:57288"/>
    </ligand>
</feature>
<feature type="binding site" evidence="10">
    <location>
        <begin position="455"/>
        <end position="458"/>
    </location>
    <ligand>
        <name>glyoxylate</name>
        <dbReference type="ChEBI" id="CHEBI:36655"/>
    </ligand>
</feature>
<comment type="function">
    <text evidence="10">Involved in the glycolate utilization. Catalyzes the condensation and subsequent hydrolysis of acetyl-coenzyme A (acetyl-CoA) and glyoxylate to form malate and CoA.</text>
</comment>
<dbReference type="Pfam" id="PF20656">
    <property type="entry name" value="MS_N"/>
    <property type="match status" value="1"/>
</dbReference>
<dbReference type="RefSeq" id="WP_028412896.1">
    <property type="nucleotide sequence ID" value="NZ_CP010586.1"/>
</dbReference>
<dbReference type="Gene3D" id="3.20.20.360">
    <property type="entry name" value="Malate synthase, domain 3"/>
    <property type="match status" value="2"/>
</dbReference>
<evidence type="ECO:0000256" key="11">
    <source>
        <dbReference type="NCBIfam" id="TIGR01345"/>
    </source>
</evidence>
<dbReference type="InterPro" id="IPR046363">
    <property type="entry name" value="MS_N_TIM-barrel_dom"/>
</dbReference>
<dbReference type="InterPro" id="IPR048357">
    <property type="entry name" value="MSG_insertion"/>
</dbReference>
<dbReference type="InterPro" id="IPR011076">
    <property type="entry name" value="Malate_synth_sf"/>
</dbReference>
<keyword evidence="7 10" id="KW-0460">Magnesium</keyword>
<comment type="similarity">
    <text evidence="10 13">Belongs to the malate synthase family. GlcB subfamily.</text>
</comment>
<evidence type="ECO:0000256" key="9">
    <source>
        <dbReference type="ARBA" id="ARBA00047918"/>
    </source>
</evidence>
<dbReference type="HAMAP" id="MF_00641">
    <property type="entry name" value="Malate_synth_G"/>
    <property type="match status" value="1"/>
</dbReference>
<dbReference type="GO" id="GO:0006099">
    <property type="term" value="P:tricarboxylic acid cycle"/>
    <property type="evidence" value="ECO:0007669"/>
    <property type="project" value="UniProtKB-KW"/>
</dbReference>
<reference evidence="18 19" key="1">
    <citation type="submission" date="2015-01" db="EMBL/GenBank/DDBJ databases">
        <title>Genome sequence of bacillus megaterium Q3.</title>
        <authorList>
            <person name="Wang Y."/>
            <person name="Luo K."/>
            <person name="Bai L."/>
            <person name="Luo F."/>
        </authorList>
    </citation>
    <scope>NUCLEOTIDE SEQUENCE [LARGE SCALE GENOMIC DNA]</scope>
    <source>
        <strain evidence="18 19">Q3</strain>
    </source>
</reference>
<dbReference type="InterPro" id="IPR044856">
    <property type="entry name" value="Malate_synth_C_sf"/>
</dbReference>
<comment type="catalytic activity">
    <reaction evidence="9 10 13">
        <text>glyoxylate + acetyl-CoA + H2O = (S)-malate + CoA + H(+)</text>
        <dbReference type="Rhea" id="RHEA:18181"/>
        <dbReference type="ChEBI" id="CHEBI:15377"/>
        <dbReference type="ChEBI" id="CHEBI:15378"/>
        <dbReference type="ChEBI" id="CHEBI:15589"/>
        <dbReference type="ChEBI" id="CHEBI:36655"/>
        <dbReference type="ChEBI" id="CHEBI:57287"/>
        <dbReference type="ChEBI" id="CHEBI:57288"/>
        <dbReference type="EC" id="2.3.3.9"/>
    </reaction>
</comment>
<organism evidence="18 19">
    <name type="scientific">Priestia megaterium Q3</name>
    <dbReference type="NCBI Taxonomy" id="1452722"/>
    <lineage>
        <taxon>Bacteria</taxon>
        <taxon>Bacillati</taxon>
        <taxon>Bacillota</taxon>
        <taxon>Bacilli</taxon>
        <taxon>Bacillales</taxon>
        <taxon>Bacillaceae</taxon>
        <taxon>Priestia</taxon>
    </lineage>
</organism>
<dbReference type="NCBIfam" id="NF002825">
    <property type="entry name" value="PRK02999.1"/>
    <property type="match status" value="1"/>
</dbReference>
<feature type="active site" description="Proton acceptor" evidence="10 12">
    <location>
        <position position="338"/>
    </location>
</feature>
<gene>
    <name evidence="18" type="primary">glcB_2</name>
    <name evidence="10" type="synonym">glcB</name>
    <name evidence="18" type="ORF">AS52_02971</name>
</gene>
<keyword evidence="3 10" id="KW-0963">Cytoplasm</keyword>
<comment type="subunit">
    <text evidence="10">Monomer.</text>
</comment>
<dbReference type="Gene3D" id="1.20.1220.12">
    <property type="entry name" value="Malate synthase, domain III"/>
    <property type="match status" value="1"/>
</dbReference>
<dbReference type="GO" id="GO:0005829">
    <property type="term" value="C:cytosol"/>
    <property type="evidence" value="ECO:0007669"/>
    <property type="project" value="TreeGrafter"/>
</dbReference>
<feature type="active site" description="Proton donor" evidence="10 12">
    <location>
        <position position="629"/>
    </location>
</feature>
<dbReference type="Pfam" id="PF20658">
    <property type="entry name" value="MSG_insertion"/>
    <property type="match status" value="1"/>
</dbReference>
<dbReference type="Pfam" id="PF20659">
    <property type="entry name" value="MS_C"/>
    <property type="match status" value="1"/>
</dbReference>
<comment type="caution">
    <text evidence="10">Lacks conserved residue(s) required for the propagation of feature annotation.</text>
</comment>
<dbReference type="Pfam" id="PF01274">
    <property type="entry name" value="MS_TIM-barrel"/>
    <property type="match status" value="1"/>
</dbReference>
<name>A0A806TIE7_PRIMG</name>
<dbReference type="PANTHER" id="PTHR42739">
    <property type="entry name" value="MALATE SYNTHASE G"/>
    <property type="match status" value="1"/>
</dbReference>
<feature type="domain" description="Malate synthase N-terminal" evidence="15">
    <location>
        <begin position="16"/>
        <end position="73"/>
    </location>
</feature>
<feature type="binding site" evidence="10">
    <location>
        <position position="539"/>
    </location>
    <ligand>
        <name>acetyl-CoA</name>
        <dbReference type="ChEBI" id="CHEBI:57288"/>
    </ligand>
</feature>
<dbReference type="InterPro" id="IPR006253">
    <property type="entry name" value="Malate_synthG"/>
</dbReference>
<feature type="binding site" evidence="10">
    <location>
        <position position="311"/>
    </location>
    <ligand>
        <name>acetyl-CoA</name>
        <dbReference type="ChEBI" id="CHEBI:57288"/>
    </ligand>
</feature>
<evidence type="ECO:0000259" key="14">
    <source>
        <dbReference type="Pfam" id="PF01274"/>
    </source>
</evidence>
<dbReference type="NCBIfam" id="TIGR01345">
    <property type="entry name" value="malate_syn_G"/>
    <property type="match status" value="1"/>
</dbReference>
<dbReference type="EMBL" id="CP010586">
    <property type="protein sequence ID" value="AKP77932.1"/>
    <property type="molecule type" value="Genomic_DNA"/>
</dbReference>
<dbReference type="EC" id="2.3.3.9" evidence="10 11"/>
<dbReference type="SUPFAM" id="SSF51645">
    <property type="entry name" value="Malate synthase G"/>
    <property type="match status" value="1"/>
</dbReference>